<protein>
    <submittedName>
        <fullName evidence="2">Similar to Ankyrin repeat domain-containing protein 17 acc. no. Q99NH0</fullName>
    </submittedName>
</protein>
<dbReference type="PANTHER" id="PTHR10039">
    <property type="entry name" value="AMELOGENIN"/>
    <property type="match status" value="1"/>
</dbReference>
<feature type="repeat" description="ANK" evidence="1">
    <location>
        <begin position="436"/>
        <end position="468"/>
    </location>
</feature>
<sequence>MRMWPYVSLLLKQATETNPTISFASILKDLEEVRSSNYALDLHKTCRLLEQALGKFEHPFICIDALDECQGHSRIRNIHGAHCPLLRNLTELFEKPELRVSLRIFLTGTSREHVEKYVMRCFTGRTLGSVVPDDSEDGIIKDRITKVVATVKDLFSVAADETRTGGKINTDSKEEAANTILLASEGMIENQPTAKRLQGYETLKWVFLAERQLSVDELCYALAIKPGDMRFDEEGLPTHKSLLDCCLGLVIIDVETASFRLVHKALQDFLKKQYECKKIFQEGQQEISRTLLTFLGLHSDYHPDKESCILYDYAIPNWGHHVRESPRAVESWEAIFSLLQDKRNISYGVYPWMDYSHVILEDNMEATQILHIAVHFGLSGLVQYVVDNYEVDLGNEPFDGRHPPLLRVAMHGYEEVVRILIEKGADVNLEHKYNYTGLTSLCMAVTYGHEGVVRLLLDNGAEIDIGGDLCTHLSLAANYVREAIVCVWTDPTPLIYAAGVYDYKIQNATRAKLMSLLLDAGADPEAKGWDKTAWYWMSDDFKREVIEDENHVFRRLWKQKVEFDKEGDRITSDD</sequence>
<dbReference type="EMBL" id="HF936572">
    <property type="protein sequence ID" value="CCX34622.1"/>
    <property type="molecule type" value="Genomic_DNA"/>
</dbReference>
<accession>U4LVJ5</accession>
<dbReference type="OrthoDB" id="448455at2759"/>
<evidence type="ECO:0000313" key="2">
    <source>
        <dbReference type="EMBL" id="CCX34622.1"/>
    </source>
</evidence>
<dbReference type="Pfam" id="PF12796">
    <property type="entry name" value="Ank_2"/>
    <property type="match status" value="1"/>
</dbReference>
<dbReference type="PROSITE" id="PS50297">
    <property type="entry name" value="ANK_REP_REGION"/>
    <property type="match status" value="2"/>
</dbReference>
<name>U4LVJ5_PYROM</name>
<dbReference type="PROSITE" id="PS50088">
    <property type="entry name" value="ANK_REPEAT"/>
    <property type="match status" value="2"/>
</dbReference>
<dbReference type="SMART" id="SM00248">
    <property type="entry name" value="ANK"/>
    <property type="match status" value="3"/>
</dbReference>
<dbReference type="Proteomes" id="UP000018144">
    <property type="component" value="Unassembled WGS sequence"/>
</dbReference>
<dbReference type="STRING" id="1076935.U4LVJ5"/>
<keyword evidence="3" id="KW-1185">Reference proteome</keyword>
<reference evidence="2 3" key="1">
    <citation type="journal article" date="2013" name="PLoS Genet.">
        <title>The genome and development-dependent transcriptomes of Pyronema confluens: a window into fungal evolution.</title>
        <authorList>
            <person name="Traeger S."/>
            <person name="Altegoer F."/>
            <person name="Freitag M."/>
            <person name="Gabaldon T."/>
            <person name="Kempken F."/>
            <person name="Kumar A."/>
            <person name="Marcet-Houben M."/>
            <person name="Poggeler S."/>
            <person name="Stajich J.E."/>
            <person name="Nowrousian M."/>
        </authorList>
    </citation>
    <scope>NUCLEOTIDE SEQUENCE [LARGE SCALE GENOMIC DNA]</scope>
    <source>
        <strain evidence="3">CBS 100304</strain>
        <tissue evidence="2">Vegetative mycelium</tissue>
    </source>
</reference>
<dbReference type="AlphaFoldDB" id="U4LVJ5"/>
<dbReference type="InterPro" id="IPR036770">
    <property type="entry name" value="Ankyrin_rpt-contain_sf"/>
</dbReference>
<evidence type="ECO:0000256" key="1">
    <source>
        <dbReference type="PROSITE-ProRule" id="PRU00023"/>
    </source>
</evidence>
<dbReference type="SUPFAM" id="SSF48403">
    <property type="entry name" value="Ankyrin repeat"/>
    <property type="match status" value="1"/>
</dbReference>
<proteinExistence type="predicted"/>
<evidence type="ECO:0000313" key="3">
    <source>
        <dbReference type="Proteomes" id="UP000018144"/>
    </source>
</evidence>
<organism evidence="2 3">
    <name type="scientific">Pyronema omphalodes (strain CBS 100304)</name>
    <name type="common">Pyronema confluens</name>
    <dbReference type="NCBI Taxonomy" id="1076935"/>
    <lineage>
        <taxon>Eukaryota</taxon>
        <taxon>Fungi</taxon>
        <taxon>Dikarya</taxon>
        <taxon>Ascomycota</taxon>
        <taxon>Pezizomycotina</taxon>
        <taxon>Pezizomycetes</taxon>
        <taxon>Pezizales</taxon>
        <taxon>Pyronemataceae</taxon>
        <taxon>Pyronema</taxon>
    </lineage>
</organism>
<keyword evidence="1" id="KW-0040">ANK repeat</keyword>
<dbReference type="InterPro" id="IPR002110">
    <property type="entry name" value="Ankyrin_rpt"/>
</dbReference>
<gene>
    <name evidence="2" type="ORF">PCON_04015</name>
</gene>
<feature type="repeat" description="ANK" evidence="1">
    <location>
        <begin position="400"/>
        <end position="432"/>
    </location>
</feature>
<dbReference type="Gene3D" id="1.25.40.20">
    <property type="entry name" value="Ankyrin repeat-containing domain"/>
    <property type="match status" value="1"/>
</dbReference>